<sequence length="132" mass="13905">MLVPVLTLVVVLLITLAINAAALYFDQHQLTQIAEACALQGTRALSPNAYYLHGQLMLSPSLARDDVDSCITQTTHISTQVNVSFPTPLSLNVTLTQAQKLPLLTILNVDNGTIIASATALATPSGPANISP</sequence>
<dbReference type="InterPro" id="IPR028087">
    <property type="entry name" value="Tad_N"/>
</dbReference>
<keyword evidence="3" id="KW-1185">Reference proteome</keyword>
<evidence type="ECO:0000313" key="3">
    <source>
        <dbReference type="Proteomes" id="UP001560267"/>
    </source>
</evidence>
<name>A0ABV3Y8I3_9ACTN</name>
<dbReference type="EMBL" id="JBFSHR010000093">
    <property type="protein sequence ID" value="MEX6430843.1"/>
    <property type="molecule type" value="Genomic_DNA"/>
</dbReference>
<gene>
    <name evidence="2" type="ORF">AB6A68_13515</name>
</gene>
<protein>
    <submittedName>
        <fullName evidence="2">Pilus assembly protein TadG-related protein</fullName>
    </submittedName>
</protein>
<dbReference type="RefSeq" id="WP_369084973.1">
    <property type="nucleotide sequence ID" value="NZ_JBFSHR010000093.1"/>
</dbReference>
<comment type="caution">
    <text evidence="2">The sequence shown here is derived from an EMBL/GenBank/DDBJ whole genome shotgun (WGS) entry which is preliminary data.</text>
</comment>
<dbReference type="Pfam" id="PF13400">
    <property type="entry name" value="Tad"/>
    <property type="match status" value="1"/>
</dbReference>
<accession>A0ABV3Y8I3</accession>
<feature type="domain" description="Putative Flp pilus-assembly TadG-like N-terminal" evidence="1">
    <location>
        <begin position="3"/>
        <end position="40"/>
    </location>
</feature>
<evidence type="ECO:0000313" key="2">
    <source>
        <dbReference type="EMBL" id="MEX6430843.1"/>
    </source>
</evidence>
<dbReference type="Proteomes" id="UP001560267">
    <property type="component" value="Unassembled WGS sequence"/>
</dbReference>
<proteinExistence type="predicted"/>
<organism evidence="2 3">
    <name type="scientific">Ferrimicrobium acidiphilum</name>
    <dbReference type="NCBI Taxonomy" id="121039"/>
    <lineage>
        <taxon>Bacteria</taxon>
        <taxon>Bacillati</taxon>
        <taxon>Actinomycetota</taxon>
        <taxon>Acidimicrobiia</taxon>
        <taxon>Acidimicrobiales</taxon>
        <taxon>Acidimicrobiaceae</taxon>
        <taxon>Ferrimicrobium</taxon>
    </lineage>
</organism>
<evidence type="ECO:0000259" key="1">
    <source>
        <dbReference type="Pfam" id="PF13400"/>
    </source>
</evidence>
<reference evidence="2 3" key="1">
    <citation type="submission" date="2024-07" db="EMBL/GenBank/DDBJ databases">
        <title>Draft Genome Sequence of Ferrimicrobium acidiphilum Strain YE2023, Isolated from a Pulp of Bioleach Reactor.</title>
        <authorList>
            <person name="Elkina Y.A."/>
            <person name="Bulaeva A.G."/>
            <person name="Beletsky A.V."/>
            <person name="Mardanov A.V."/>
        </authorList>
    </citation>
    <scope>NUCLEOTIDE SEQUENCE [LARGE SCALE GENOMIC DNA]</scope>
    <source>
        <strain evidence="2 3">YE2023</strain>
    </source>
</reference>